<keyword evidence="4 6" id="KW-0067">ATP-binding</keyword>
<dbReference type="AlphaFoldDB" id="A0A2N3NFH6"/>
<evidence type="ECO:0000256" key="6">
    <source>
        <dbReference type="PROSITE-ProRule" id="PRU00409"/>
    </source>
</evidence>
<dbReference type="Gene3D" id="3.30.470.20">
    <property type="entry name" value="ATP-grasp fold, B domain"/>
    <property type="match status" value="1"/>
</dbReference>
<dbReference type="STRING" id="41688.A0A2N3NFH6"/>
<dbReference type="InterPro" id="IPR016185">
    <property type="entry name" value="PreATP-grasp_dom_sf"/>
</dbReference>
<dbReference type="SUPFAM" id="SSF50891">
    <property type="entry name" value="Cyclophilin-like"/>
    <property type="match status" value="2"/>
</dbReference>
<dbReference type="Proteomes" id="UP000233524">
    <property type="component" value="Unassembled WGS sequence"/>
</dbReference>
<feature type="domain" description="Biotin carboxylation" evidence="9">
    <location>
        <begin position="1"/>
        <end position="451"/>
    </location>
</feature>
<reference evidence="10 11" key="1">
    <citation type="journal article" date="2017" name="G3 (Bethesda)">
        <title>First Draft Genome Sequence of the Pathogenic Fungus Lomentospora prolificans (Formerly Scedosporium prolificans).</title>
        <authorList>
            <person name="Luo R."/>
            <person name="Zimin A."/>
            <person name="Workman R."/>
            <person name="Fan Y."/>
            <person name="Pertea G."/>
            <person name="Grossman N."/>
            <person name="Wear M.P."/>
            <person name="Jia B."/>
            <person name="Miller H."/>
            <person name="Casadevall A."/>
            <person name="Timp W."/>
            <person name="Zhang S.X."/>
            <person name="Salzberg S.L."/>
        </authorList>
    </citation>
    <scope>NUCLEOTIDE SEQUENCE [LARGE SCALE GENOMIC DNA]</scope>
    <source>
        <strain evidence="10 11">JHH-5317</strain>
    </source>
</reference>
<dbReference type="InterPro" id="IPR003833">
    <property type="entry name" value="CT_C_D"/>
</dbReference>
<dbReference type="GO" id="GO:0016787">
    <property type="term" value="F:hydrolase activity"/>
    <property type="evidence" value="ECO:0007669"/>
    <property type="project" value="UniProtKB-KW"/>
</dbReference>
<dbReference type="InterPro" id="IPR005482">
    <property type="entry name" value="Biotin_COase_C"/>
</dbReference>
<dbReference type="SMART" id="SM00878">
    <property type="entry name" value="Biotin_carb_C"/>
    <property type="match status" value="1"/>
</dbReference>
<dbReference type="PROSITE" id="PS00866">
    <property type="entry name" value="CPSASE_1"/>
    <property type="match status" value="1"/>
</dbReference>
<evidence type="ECO:0000256" key="1">
    <source>
        <dbReference type="ARBA" id="ARBA00022598"/>
    </source>
</evidence>
<dbReference type="SUPFAM" id="SSF51246">
    <property type="entry name" value="Rudiment single hybrid motif"/>
    <property type="match status" value="1"/>
</dbReference>
<gene>
    <name evidence="10" type="ORF">jhhlp_002908</name>
</gene>
<dbReference type="InterPro" id="IPR011761">
    <property type="entry name" value="ATP-grasp"/>
</dbReference>
<dbReference type="PROSITE" id="PS50979">
    <property type="entry name" value="BC"/>
    <property type="match status" value="1"/>
</dbReference>
<dbReference type="InterPro" id="IPR005479">
    <property type="entry name" value="CPAse_ATP-bd"/>
</dbReference>
<keyword evidence="5" id="KW-0092">Biotin</keyword>
<dbReference type="GO" id="GO:0016874">
    <property type="term" value="F:ligase activity"/>
    <property type="evidence" value="ECO:0007669"/>
    <property type="project" value="UniProtKB-KW"/>
</dbReference>
<keyword evidence="1" id="KW-0436">Ligase</keyword>
<dbReference type="InterPro" id="IPR003778">
    <property type="entry name" value="CT_A_B"/>
</dbReference>
<proteinExistence type="predicted"/>
<dbReference type="InterPro" id="IPR050856">
    <property type="entry name" value="Biotin_carboxylase_complex"/>
</dbReference>
<keyword evidence="2 6" id="KW-0547">Nucleotide-binding</keyword>
<dbReference type="PANTHER" id="PTHR18866">
    <property type="entry name" value="CARBOXYLASE:PYRUVATE/ACETYL-COA/PROPIONYL-COA CARBOXYLASE"/>
    <property type="match status" value="1"/>
</dbReference>
<evidence type="ECO:0000313" key="10">
    <source>
        <dbReference type="EMBL" id="PKS11147.1"/>
    </source>
</evidence>
<dbReference type="OrthoDB" id="196847at2759"/>
<dbReference type="Pfam" id="PF02626">
    <property type="entry name" value="CT_A_B"/>
    <property type="match status" value="1"/>
</dbReference>
<dbReference type="Pfam" id="PF02786">
    <property type="entry name" value="CPSase_L_D2"/>
    <property type="match status" value="1"/>
</dbReference>
<dbReference type="GO" id="GO:0046872">
    <property type="term" value="F:metal ion binding"/>
    <property type="evidence" value="ECO:0007669"/>
    <property type="project" value="InterPro"/>
</dbReference>
<evidence type="ECO:0000259" key="9">
    <source>
        <dbReference type="PROSITE" id="PS50979"/>
    </source>
</evidence>
<dbReference type="Gene3D" id="2.40.100.10">
    <property type="entry name" value="Cyclophilin-like"/>
    <property type="match status" value="2"/>
</dbReference>
<evidence type="ECO:0000256" key="2">
    <source>
        <dbReference type="ARBA" id="ARBA00022741"/>
    </source>
</evidence>
<organism evidence="10 11">
    <name type="scientific">Lomentospora prolificans</name>
    <dbReference type="NCBI Taxonomy" id="41688"/>
    <lineage>
        <taxon>Eukaryota</taxon>
        <taxon>Fungi</taxon>
        <taxon>Dikarya</taxon>
        <taxon>Ascomycota</taxon>
        <taxon>Pezizomycotina</taxon>
        <taxon>Sordariomycetes</taxon>
        <taxon>Hypocreomycetidae</taxon>
        <taxon>Microascales</taxon>
        <taxon>Microascaceae</taxon>
        <taxon>Lomentospora</taxon>
    </lineage>
</organism>
<dbReference type="SUPFAM" id="SSF160467">
    <property type="entry name" value="PH0987 N-terminal domain-like"/>
    <property type="match status" value="1"/>
</dbReference>
<keyword evidence="11" id="KW-1185">Reference proteome</keyword>
<evidence type="ECO:0000256" key="3">
    <source>
        <dbReference type="ARBA" id="ARBA00022801"/>
    </source>
</evidence>
<dbReference type="SMART" id="SM00796">
    <property type="entry name" value="AHS1"/>
    <property type="match status" value="1"/>
</dbReference>
<feature type="region of interest" description="Disordered" evidence="7">
    <location>
        <begin position="674"/>
        <end position="696"/>
    </location>
</feature>
<dbReference type="Pfam" id="PF00289">
    <property type="entry name" value="Biotin_carb_N"/>
    <property type="match status" value="1"/>
</dbReference>
<comment type="caution">
    <text evidence="10">The sequence shown here is derived from an EMBL/GenBank/DDBJ whole genome shotgun (WGS) entry which is preliminary data.</text>
</comment>
<dbReference type="EMBL" id="NLAX01000008">
    <property type="protein sequence ID" value="PKS11147.1"/>
    <property type="molecule type" value="Genomic_DNA"/>
</dbReference>
<dbReference type="PROSITE" id="PS00867">
    <property type="entry name" value="CPSASE_2"/>
    <property type="match status" value="1"/>
</dbReference>
<evidence type="ECO:0000259" key="8">
    <source>
        <dbReference type="PROSITE" id="PS50975"/>
    </source>
</evidence>
<dbReference type="InterPro" id="IPR011054">
    <property type="entry name" value="Rudment_hybrid_motif"/>
</dbReference>
<evidence type="ECO:0000256" key="5">
    <source>
        <dbReference type="ARBA" id="ARBA00023267"/>
    </source>
</evidence>
<evidence type="ECO:0000256" key="7">
    <source>
        <dbReference type="SAM" id="MobiDB-lite"/>
    </source>
</evidence>
<name>A0A2N3NFH6_9PEZI</name>
<dbReference type="InterPro" id="IPR011764">
    <property type="entry name" value="Biotin_carboxylation_dom"/>
</dbReference>
<dbReference type="SUPFAM" id="SSF52440">
    <property type="entry name" value="PreATP-grasp domain"/>
    <property type="match status" value="1"/>
</dbReference>
<keyword evidence="3" id="KW-0378">Hydrolase</keyword>
<dbReference type="Gene3D" id="3.30.1360.40">
    <property type="match status" value="1"/>
</dbReference>
<dbReference type="PANTHER" id="PTHR18866:SF128">
    <property type="entry name" value="UREA AMIDOLYASE"/>
    <property type="match status" value="1"/>
</dbReference>
<dbReference type="VEuPathDB" id="FungiDB:jhhlp_002908"/>
<feature type="domain" description="ATP-grasp" evidence="8">
    <location>
        <begin position="114"/>
        <end position="313"/>
    </location>
</feature>
<dbReference type="Pfam" id="PF02682">
    <property type="entry name" value="CT_C_D"/>
    <property type="match status" value="1"/>
</dbReference>
<evidence type="ECO:0008006" key="12">
    <source>
        <dbReference type="Google" id="ProtNLM"/>
    </source>
</evidence>
<dbReference type="SMART" id="SM00797">
    <property type="entry name" value="AHS2"/>
    <property type="match status" value="1"/>
</dbReference>
<dbReference type="InterPro" id="IPR029000">
    <property type="entry name" value="Cyclophilin-like_dom_sf"/>
</dbReference>
<dbReference type="InParanoid" id="A0A2N3NFH6"/>
<dbReference type="GO" id="GO:0005524">
    <property type="term" value="F:ATP binding"/>
    <property type="evidence" value="ECO:0007669"/>
    <property type="project" value="UniProtKB-UniRule"/>
</dbReference>
<dbReference type="InterPro" id="IPR005481">
    <property type="entry name" value="BC-like_N"/>
</dbReference>
<sequence length="1027" mass="112439">MRVLVANRGEIAIRASMHVRLADEAVRLGGTGAQEYMDRYEVRFPIGLGCSHSYYCSERIVTIAKERAVDVVIPGYGFLSENTHFAELLREAGIVFAGPSPETITEFGLKHRARELAILAEVPVVPGTSIITSFEEAALEAKKLGYPIMVKATAGGGGMGLRVCHSPDELQNAMQTVKSRGEALFKDAGFFLEKYVEHGRHIEGQIFGNGQGNVLWFGERECSVQRRHQKVLEEAPSPFVLEHPELREKLRVASTSLAMSVKYKSAGTVEFLVDDKTGEFYFLEMNTRLQVEHGVTELCYGVDLVALMLKQAEAELQGRVGLTSTEMAENARTTPQCHAIEVRVYAENPADNYSPSPGLFTNVSFPKWDNVRVDTWLENGSVVTPSFDPLVAKVMVHAANRKEALEAMGKTLEATVLQGPLCNLDLLAAIVKADDVLSGNTTTGMLDHFNYQFCGLEIKDGGLYTTVQDYPGRPHRPSGVPVSGPMDPLSFRLANIIVGNREETEGFEITYAGPHIKFHGPAIIALCGAPFEFSINGEKAAMWARHVISAGSEVQIGPNAGSGCRAYLAVLGGLPNVGSYLGSKSSTPSLKWGGYQGRTLKAGDYLPLDKAASASAATITPYSLPHDLIPPIEDYTTVYSLPGPYDTEEFITAEGRERFFQTKWKVAFSSSRGGIRLDGPPPEWSRESGGEGGSHPSNMLGYGYPLGGLSFTGDAAVVFTADSPVQSGFICPQTTISCQLWKLGQVRPGDEVKFSQCSWKQAMELEHQLERYISDVKAAVESHGSEHDRPLGEWEIEHPIAGTSILYERGEDLSRDLPRFVLRQGGDRGILCDFGSQIFDLNTRARVQKLVLEISDRTPHGFVKVSRVHTMSVFVSFNPAIIDQGSAMRTLIDLEMQLGNTKEFTIPSRVYHLPMIFDAEECTRATARYMETQRPCARYLPDNIDFIKRNNGLEHRDDVLKAVRDVPFLVLASSGLMGLPILIQVDPRLRLTVPKANPSRSHTPAGALGLGGNTNAVYPVDSPGGYL</sequence>
<evidence type="ECO:0000256" key="4">
    <source>
        <dbReference type="ARBA" id="ARBA00022840"/>
    </source>
</evidence>
<protein>
    <recommendedName>
        <fullName evidence="12">Urea carboxylase</fullName>
    </recommendedName>
</protein>
<evidence type="ECO:0000313" key="11">
    <source>
        <dbReference type="Proteomes" id="UP000233524"/>
    </source>
</evidence>
<dbReference type="SUPFAM" id="SSF56059">
    <property type="entry name" value="Glutathione synthetase ATP-binding domain-like"/>
    <property type="match status" value="1"/>
</dbReference>
<dbReference type="PROSITE" id="PS50975">
    <property type="entry name" value="ATP_GRASP"/>
    <property type="match status" value="1"/>
</dbReference>
<dbReference type="Pfam" id="PF02785">
    <property type="entry name" value="Biotin_carb_C"/>
    <property type="match status" value="1"/>
</dbReference>
<accession>A0A2N3NFH6</accession>